<dbReference type="EMBL" id="KQ964440">
    <property type="protein sequence ID" value="KXN73202.1"/>
    <property type="molecule type" value="Genomic_DNA"/>
</dbReference>
<dbReference type="Gene3D" id="3.10.180.10">
    <property type="entry name" value="2,3-Dihydroxybiphenyl 1,2-Dioxygenase, domain 1"/>
    <property type="match status" value="1"/>
</dbReference>
<keyword evidence="2" id="KW-1185">Reference proteome</keyword>
<proteinExistence type="predicted"/>
<name>A0A137PE04_CONC2</name>
<evidence type="ECO:0000313" key="1">
    <source>
        <dbReference type="EMBL" id="KXN73202.1"/>
    </source>
</evidence>
<reference evidence="1 2" key="1">
    <citation type="journal article" date="2015" name="Genome Biol. Evol.">
        <title>Phylogenomic analyses indicate that early fungi evolved digesting cell walls of algal ancestors of land plants.</title>
        <authorList>
            <person name="Chang Y."/>
            <person name="Wang S."/>
            <person name="Sekimoto S."/>
            <person name="Aerts A.L."/>
            <person name="Choi C."/>
            <person name="Clum A."/>
            <person name="LaButti K.M."/>
            <person name="Lindquist E.A."/>
            <person name="Yee Ngan C."/>
            <person name="Ohm R.A."/>
            <person name="Salamov A.A."/>
            <person name="Grigoriev I.V."/>
            <person name="Spatafora J.W."/>
            <person name="Berbee M.L."/>
        </authorList>
    </citation>
    <scope>NUCLEOTIDE SEQUENCE [LARGE SCALE GENOMIC DNA]</scope>
    <source>
        <strain evidence="1 2">NRRL 28638</strain>
    </source>
</reference>
<evidence type="ECO:0000313" key="2">
    <source>
        <dbReference type="Proteomes" id="UP000070444"/>
    </source>
</evidence>
<sequence length="117" mass="13453">MSKVRLGHFSLPVTNLLKSHNAYKQIFAALGEPEFMEYPKYVGYLKGDFGLLEEPKVVPIHAAIKVMDKHLVKIGYDAAMGVGFTCNGKPGLRSEWNCEMSFFKDFDNNRLEFYYEY</sequence>
<evidence type="ECO:0008006" key="3">
    <source>
        <dbReference type="Google" id="ProtNLM"/>
    </source>
</evidence>
<organism evidence="1 2">
    <name type="scientific">Conidiobolus coronatus (strain ATCC 28846 / CBS 209.66 / NRRL 28638)</name>
    <name type="common">Delacroixia coronata</name>
    <dbReference type="NCBI Taxonomy" id="796925"/>
    <lineage>
        <taxon>Eukaryota</taxon>
        <taxon>Fungi</taxon>
        <taxon>Fungi incertae sedis</taxon>
        <taxon>Zoopagomycota</taxon>
        <taxon>Entomophthoromycotina</taxon>
        <taxon>Entomophthoromycetes</taxon>
        <taxon>Entomophthorales</taxon>
        <taxon>Ancylistaceae</taxon>
        <taxon>Conidiobolus</taxon>
    </lineage>
</organism>
<dbReference type="Proteomes" id="UP000070444">
    <property type="component" value="Unassembled WGS sequence"/>
</dbReference>
<dbReference type="AlphaFoldDB" id="A0A137PE04"/>
<dbReference type="OrthoDB" id="10249419at2759"/>
<dbReference type="SUPFAM" id="SSF54593">
    <property type="entry name" value="Glyoxalase/Bleomycin resistance protein/Dihydroxybiphenyl dioxygenase"/>
    <property type="match status" value="1"/>
</dbReference>
<accession>A0A137PE04</accession>
<gene>
    <name evidence="1" type="ORF">CONCODRAFT_77457</name>
</gene>
<dbReference type="InterPro" id="IPR029068">
    <property type="entry name" value="Glyas_Bleomycin-R_OHBP_Dase"/>
</dbReference>
<feature type="non-terminal residue" evidence="1">
    <location>
        <position position="1"/>
    </location>
</feature>
<protein>
    <recommendedName>
        <fullName evidence="3">VOC domain-containing protein</fullName>
    </recommendedName>
</protein>